<evidence type="ECO:0000313" key="1">
    <source>
        <dbReference type="EMBL" id="ABX44069.1"/>
    </source>
</evidence>
<keyword evidence="2" id="KW-1185">Reference proteome</keyword>
<accession>A9KK78</accession>
<dbReference type="eggNOG" id="ENOG502Z8M5">
    <property type="taxonomic scope" value="Bacteria"/>
</dbReference>
<name>A9KK78_LACP7</name>
<gene>
    <name evidence="1" type="ordered locus">Cphy_3722</name>
</gene>
<evidence type="ECO:0008006" key="3">
    <source>
        <dbReference type="Google" id="ProtNLM"/>
    </source>
</evidence>
<dbReference type="SUPFAM" id="SSF82171">
    <property type="entry name" value="DPP6 N-terminal domain-like"/>
    <property type="match status" value="1"/>
</dbReference>
<dbReference type="AlphaFoldDB" id="A9KK78"/>
<dbReference type="HOGENOM" id="CLU_017193_0_0_9"/>
<sequence precursor="true">MKLIYRILILLAIFLGSLTYFGMNMEEQIFRLETKTMEMENATLPYVTLFTEGQEINLLHGYCSGLDVLTVRESITPISSSQDLAVLITEKESLVKKLKYEVIAVEDGNTLEEGSCLVFDKEQDYKVARIKFKETLNKDTEYVLRITLITDQSKRIYYYTRIKVLDNFYLKEKLSFVSEFHNATFDKDNADNIGKYLETKRGIEENSFAKVNINSSLDMVTYGDLNPKLVHMQVPTITEIAKDTASVMLKFIVSVKTGSGLEYFTVEENYRFQYTSNRTYLYNYDREMEAIFDVDRTSLAKSEFKLGITNHPEVEVVSNKDKSTIAFVRGRELWSYSLAENTMVKVFSFYQNQTDFVRDTFDQHDIKILRMDDAGNIDFLVYGYMNRGEYEGRVSLILYSYDKTLGRIEEQIYIPINTTYNILKEEIGSLCYRNDFDVFYLHIFDTIYSYNLTTKTLKTIASNVPKKNLYFSFTNKFIVYKEEKNSLEEKYSMEDKNSEVNKIHILDLESGATNAIAVENGQKLKLLGLIDNNIIYGKINNSDITVHEDGTVLEPMYEVLIVDSLGNVKKQYTKEGYYVIDASAHDNVVELTRVEKDNSVGVGYRSSEPDYILNQLTTTNNTITVTKRVTDSMLKEYYLSLGSSDVMEKLPETKKTVNTIITEDTTVRVSRPEDYRSYYIAYSYGKIIEFTSDAGKAIQVANEQVGIVMNHLGQVIWQRGAKPSKTQITNVSQITKESGLTSLQACMKMLLQYKNVDVNTANYNKNEQTAIAFLKAQMKATPVELRGITLDEALYFVGKQRPVIAFKNLEEAVVITGYDNTSVTVLDPSTRGEKRWTYKQAEETFESANSVFITYVE</sequence>
<dbReference type="Proteomes" id="UP000000370">
    <property type="component" value="Chromosome"/>
</dbReference>
<dbReference type="OrthoDB" id="1761263at2"/>
<dbReference type="Gene3D" id="3.90.70.10">
    <property type="entry name" value="Cysteine proteinases"/>
    <property type="match status" value="1"/>
</dbReference>
<protein>
    <recommendedName>
        <fullName evidence="3">Peptidase C39 domain-containing protein</fullName>
    </recommendedName>
</protein>
<organism evidence="1 2">
    <name type="scientific">Lachnoclostridium phytofermentans (strain ATCC 700394 / DSM 18823 / ISDg)</name>
    <name type="common">Clostridium phytofermentans</name>
    <dbReference type="NCBI Taxonomy" id="357809"/>
    <lineage>
        <taxon>Bacteria</taxon>
        <taxon>Bacillati</taxon>
        <taxon>Bacillota</taxon>
        <taxon>Clostridia</taxon>
        <taxon>Lachnospirales</taxon>
        <taxon>Lachnospiraceae</taxon>
    </lineage>
</organism>
<reference evidence="2" key="1">
    <citation type="submission" date="2007-11" db="EMBL/GenBank/DDBJ databases">
        <title>Complete genome sequence of Clostridium phytofermentans ISDg.</title>
        <authorList>
            <person name="Leschine S.B."/>
            <person name="Warnick T.A."/>
            <person name="Blanchard J.L."/>
            <person name="Schnell D.J."/>
            <person name="Petit E.L."/>
            <person name="LaTouf W.G."/>
            <person name="Copeland A."/>
            <person name="Lucas S."/>
            <person name="Lapidus A."/>
            <person name="Barry K."/>
            <person name="Glavina del Rio T."/>
            <person name="Dalin E."/>
            <person name="Tice H."/>
            <person name="Pitluck S."/>
            <person name="Kiss H."/>
            <person name="Brettin T."/>
            <person name="Bruce D."/>
            <person name="Detter J.C."/>
            <person name="Han C."/>
            <person name="Kuske C."/>
            <person name="Schmutz J."/>
            <person name="Larimer F."/>
            <person name="Land M."/>
            <person name="Hauser L."/>
            <person name="Kyrpides N."/>
            <person name="Kim E.A."/>
            <person name="Richardson P."/>
        </authorList>
    </citation>
    <scope>NUCLEOTIDE SEQUENCE [LARGE SCALE GENOMIC DNA]</scope>
    <source>
        <strain evidence="2">ATCC 700394 / DSM 18823 / ISDg</strain>
    </source>
</reference>
<evidence type="ECO:0000313" key="2">
    <source>
        <dbReference type="Proteomes" id="UP000000370"/>
    </source>
</evidence>
<dbReference type="RefSeq" id="WP_012201717.1">
    <property type="nucleotide sequence ID" value="NC_010001.1"/>
</dbReference>
<dbReference type="STRING" id="357809.Cphy_3722"/>
<dbReference type="KEGG" id="cpy:Cphy_3722"/>
<proteinExistence type="predicted"/>
<dbReference type="EMBL" id="CP000885">
    <property type="protein sequence ID" value="ABX44069.1"/>
    <property type="molecule type" value="Genomic_DNA"/>
</dbReference>